<dbReference type="Proteomes" id="UP000823388">
    <property type="component" value="Chromosome 8N"/>
</dbReference>
<sequence length="129" mass="14200">MRDNGRGGLVRVIIIFLFVLFGQFVLLTEGHRQLLQANGTRSYSTNLTNANSNATAANVVPLDGRKLTLKFCTREFCDHGNICYCCQGKENCYKTSEECKANCPACNPTCPMQSSPRTTVRDLAINATS</sequence>
<keyword evidence="1" id="KW-0812">Transmembrane</keyword>
<feature type="transmembrane region" description="Helical" evidence="1">
    <location>
        <begin position="9"/>
        <end position="27"/>
    </location>
</feature>
<reference evidence="2" key="1">
    <citation type="submission" date="2020-05" db="EMBL/GenBank/DDBJ databases">
        <title>WGS assembly of Panicum virgatum.</title>
        <authorList>
            <person name="Lovell J.T."/>
            <person name="Jenkins J."/>
            <person name="Shu S."/>
            <person name="Juenger T.E."/>
            <person name="Schmutz J."/>
        </authorList>
    </citation>
    <scope>NUCLEOTIDE SEQUENCE</scope>
    <source>
        <strain evidence="2">AP13</strain>
    </source>
</reference>
<keyword evidence="3" id="KW-1185">Reference proteome</keyword>
<evidence type="ECO:0000313" key="3">
    <source>
        <dbReference type="Proteomes" id="UP000823388"/>
    </source>
</evidence>
<organism evidence="2 3">
    <name type="scientific">Panicum virgatum</name>
    <name type="common">Blackwell switchgrass</name>
    <dbReference type="NCBI Taxonomy" id="38727"/>
    <lineage>
        <taxon>Eukaryota</taxon>
        <taxon>Viridiplantae</taxon>
        <taxon>Streptophyta</taxon>
        <taxon>Embryophyta</taxon>
        <taxon>Tracheophyta</taxon>
        <taxon>Spermatophyta</taxon>
        <taxon>Magnoliopsida</taxon>
        <taxon>Liliopsida</taxon>
        <taxon>Poales</taxon>
        <taxon>Poaceae</taxon>
        <taxon>PACMAD clade</taxon>
        <taxon>Panicoideae</taxon>
        <taxon>Panicodae</taxon>
        <taxon>Paniceae</taxon>
        <taxon>Panicinae</taxon>
        <taxon>Panicum</taxon>
        <taxon>Panicum sect. Hiantes</taxon>
    </lineage>
</organism>
<protein>
    <submittedName>
        <fullName evidence="2">Uncharacterized protein</fullName>
    </submittedName>
</protein>
<keyword evidence="1" id="KW-0472">Membrane</keyword>
<name>A0A8T0PBD5_PANVG</name>
<comment type="caution">
    <text evidence="2">The sequence shown here is derived from an EMBL/GenBank/DDBJ whole genome shotgun (WGS) entry which is preliminary data.</text>
</comment>
<accession>A0A8T0PBD5</accession>
<proteinExistence type="predicted"/>
<evidence type="ECO:0000256" key="1">
    <source>
        <dbReference type="SAM" id="Phobius"/>
    </source>
</evidence>
<evidence type="ECO:0000313" key="2">
    <source>
        <dbReference type="EMBL" id="KAG2556576.1"/>
    </source>
</evidence>
<dbReference type="EMBL" id="CM029052">
    <property type="protein sequence ID" value="KAG2556576.1"/>
    <property type="molecule type" value="Genomic_DNA"/>
</dbReference>
<gene>
    <name evidence="2" type="ORF">PVAP13_8NG198501</name>
</gene>
<keyword evidence="1" id="KW-1133">Transmembrane helix</keyword>
<dbReference type="AlphaFoldDB" id="A0A8T0PBD5"/>